<name>A0ABY4CBX0_9BACT</name>
<dbReference type="PANTHER" id="PTHR11884">
    <property type="entry name" value="SELECTIN LIGAND RELATED"/>
    <property type="match status" value="1"/>
</dbReference>
<evidence type="ECO:0000313" key="3">
    <source>
        <dbReference type="Proteomes" id="UP000830116"/>
    </source>
</evidence>
<feature type="chain" id="PRO_5046721527" evidence="1">
    <location>
        <begin position="21"/>
        <end position="126"/>
    </location>
</feature>
<dbReference type="EMBL" id="CP093442">
    <property type="protein sequence ID" value="UOF02214.1"/>
    <property type="molecule type" value="Genomic_DNA"/>
</dbReference>
<dbReference type="Proteomes" id="UP000830116">
    <property type="component" value="Chromosome"/>
</dbReference>
<dbReference type="RefSeq" id="WP_243539127.1">
    <property type="nucleotide sequence ID" value="NZ_CP093442.1"/>
</dbReference>
<protein>
    <submittedName>
        <fullName evidence="2">Cysteine rich repeat-containing protein</fullName>
    </submittedName>
</protein>
<organism evidence="2 3">
    <name type="scientific">Bdellovibrio reynosensis</name>
    <dbReference type="NCBI Taxonomy" id="2835041"/>
    <lineage>
        <taxon>Bacteria</taxon>
        <taxon>Pseudomonadati</taxon>
        <taxon>Bdellovibrionota</taxon>
        <taxon>Bdellovibrionia</taxon>
        <taxon>Bdellovibrionales</taxon>
        <taxon>Pseudobdellovibrionaceae</taxon>
        <taxon>Bdellovibrio</taxon>
    </lineage>
</organism>
<dbReference type="Pfam" id="PF00839">
    <property type="entry name" value="Cys_rich_FGFR"/>
    <property type="match status" value="1"/>
</dbReference>
<accession>A0ABY4CBX0</accession>
<keyword evidence="3" id="KW-1185">Reference proteome</keyword>
<reference evidence="2" key="1">
    <citation type="submission" date="2022-03" db="EMBL/GenBank/DDBJ databases">
        <title>Genome Identification and Characterization of new species Bdellovibrio reynosense LBG001 sp. nov. from a Mexico soil sample.</title>
        <authorList>
            <person name="Camilli A."/>
            <person name="Ajao Y."/>
            <person name="Guo X."/>
        </authorList>
    </citation>
    <scope>NUCLEOTIDE SEQUENCE</scope>
    <source>
        <strain evidence="2">LBG001</strain>
    </source>
</reference>
<proteinExistence type="predicted"/>
<evidence type="ECO:0000256" key="1">
    <source>
        <dbReference type="SAM" id="SignalP"/>
    </source>
</evidence>
<dbReference type="PANTHER" id="PTHR11884:SF1">
    <property type="entry name" value="GOLGI APPARATUS PROTEIN 1"/>
    <property type="match status" value="1"/>
</dbReference>
<sequence>MIRIILVSALTLGLSSFANAHNHEKHEACAKDRETLCAGMEPGKGLHKCMKENKEKLSAECKAHVETMKEHMKDMKDACQADKEKYCGNVEQGKGRIIKCMKENKDKLSAECKAEIESAKAARKGK</sequence>
<keyword evidence="1" id="KW-0732">Signal</keyword>
<dbReference type="InterPro" id="IPR001893">
    <property type="entry name" value="Cys-rich_GLG1_repeat"/>
</dbReference>
<dbReference type="InterPro" id="IPR039728">
    <property type="entry name" value="GLG1"/>
</dbReference>
<feature type="signal peptide" evidence="1">
    <location>
        <begin position="1"/>
        <end position="20"/>
    </location>
</feature>
<evidence type="ECO:0000313" key="2">
    <source>
        <dbReference type="EMBL" id="UOF02214.1"/>
    </source>
</evidence>
<gene>
    <name evidence="2" type="ORF">MNR06_04530</name>
</gene>